<dbReference type="OrthoDB" id="514320at2"/>
<comment type="caution">
    <text evidence="2">The sequence shown here is derived from an EMBL/GenBank/DDBJ whole genome shotgun (WGS) entry which is preliminary data.</text>
</comment>
<feature type="compositionally biased region" description="Polar residues" evidence="1">
    <location>
        <begin position="74"/>
        <end position="83"/>
    </location>
</feature>
<dbReference type="AlphaFoldDB" id="A0A255EAU1"/>
<organism evidence="2 3">
    <name type="scientific">Parenemella sanctibonifatiensis</name>
    <dbReference type="NCBI Taxonomy" id="2016505"/>
    <lineage>
        <taxon>Bacteria</taxon>
        <taxon>Bacillati</taxon>
        <taxon>Actinomycetota</taxon>
        <taxon>Actinomycetes</taxon>
        <taxon>Propionibacteriales</taxon>
        <taxon>Propionibacteriaceae</taxon>
        <taxon>Parenemella</taxon>
    </lineage>
</organism>
<dbReference type="Pfam" id="PF08310">
    <property type="entry name" value="LGFP"/>
    <property type="match status" value="1"/>
</dbReference>
<accession>A0A255EAU1</accession>
<feature type="compositionally biased region" description="Polar residues" evidence="1">
    <location>
        <begin position="43"/>
        <end position="53"/>
    </location>
</feature>
<protein>
    <submittedName>
        <fullName evidence="2">Uncharacterized protein</fullName>
    </submittedName>
</protein>
<gene>
    <name evidence="2" type="ORF">CGZ91_13600</name>
</gene>
<feature type="compositionally biased region" description="Low complexity" evidence="1">
    <location>
        <begin position="54"/>
        <end position="73"/>
    </location>
</feature>
<reference evidence="2 3" key="1">
    <citation type="submission" date="2017-07" db="EMBL/GenBank/DDBJ databases">
        <title>Draft whole genome sequences of clinical Proprionibacteriaceae strains.</title>
        <authorList>
            <person name="Bernier A.-M."/>
            <person name="Bernard K."/>
            <person name="Domingo M.-C."/>
        </authorList>
    </citation>
    <scope>NUCLEOTIDE SEQUENCE [LARGE SCALE GENOMIC DNA]</scope>
    <source>
        <strain evidence="2 3">NML 150081</strain>
    </source>
</reference>
<evidence type="ECO:0000313" key="3">
    <source>
        <dbReference type="Proteomes" id="UP000216300"/>
    </source>
</evidence>
<proteinExistence type="predicted"/>
<evidence type="ECO:0000313" key="2">
    <source>
        <dbReference type="EMBL" id="OYN88636.1"/>
    </source>
</evidence>
<dbReference type="Proteomes" id="UP000216300">
    <property type="component" value="Unassembled WGS sequence"/>
</dbReference>
<feature type="region of interest" description="Disordered" evidence="1">
    <location>
        <begin position="32"/>
        <end position="93"/>
    </location>
</feature>
<keyword evidence="3" id="KW-1185">Reference proteome</keyword>
<dbReference type="EMBL" id="NMVJ01000011">
    <property type="protein sequence ID" value="OYN88636.1"/>
    <property type="molecule type" value="Genomic_DNA"/>
</dbReference>
<sequence length="93" mass="9757">MFQYENGAIYWSLATDAHPVMGLIRTAWGRTVGRTDHSDTPPAVNSTPAMDNQPTTGSSSSNTASSTGTATPSWANGPTNSDAPHTWPTPPTP</sequence>
<name>A0A255EAU1_9ACTN</name>
<dbReference type="InterPro" id="IPR013207">
    <property type="entry name" value="LGFP"/>
</dbReference>
<evidence type="ECO:0000256" key="1">
    <source>
        <dbReference type="SAM" id="MobiDB-lite"/>
    </source>
</evidence>